<feature type="region of interest" description="Disordered" evidence="1">
    <location>
        <begin position="291"/>
        <end position="310"/>
    </location>
</feature>
<evidence type="ECO:0000313" key="3">
    <source>
        <dbReference type="EMBL" id="REE99189.1"/>
    </source>
</evidence>
<gene>
    <name evidence="3" type="ORF">DFJ69_4696</name>
</gene>
<reference evidence="3 4" key="1">
    <citation type="submission" date="2018-08" db="EMBL/GenBank/DDBJ databases">
        <title>Sequencing the genomes of 1000 actinobacteria strains.</title>
        <authorList>
            <person name="Klenk H.-P."/>
        </authorList>
    </citation>
    <scope>NUCLEOTIDE SEQUENCE [LARGE SCALE GENOMIC DNA]</scope>
    <source>
        <strain evidence="3 4">DSM 43927</strain>
    </source>
</reference>
<dbReference type="Proteomes" id="UP000256661">
    <property type="component" value="Unassembled WGS sequence"/>
</dbReference>
<evidence type="ECO:0000313" key="4">
    <source>
        <dbReference type="Proteomes" id="UP000256661"/>
    </source>
</evidence>
<feature type="transmembrane region" description="Helical" evidence="2">
    <location>
        <begin position="235"/>
        <end position="255"/>
    </location>
</feature>
<keyword evidence="4" id="KW-1185">Reference proteome</keyword>
<evidence type="ECO:0000256" key="2">
    <source>
        <dbReference type="SAM" id="Phobius"/>
    </source>
</evidence>
<sequence>MPGRTGGPSGGPADGDPERTRVDDAPVAGPTAPQPLPASPPPGPAKVTAPQALPSSPPAQPAAPEAARPDDAGVTAPQPLPEQPVPQQAQARPAAEPPADGVTQTLPAPGPVPQGPAGHAPVPPAPHHPAPPQPVPVPPVPPQPGAAPFPQPVTGTLGRRPAGWHRLHYPIGIFLVAYGITTLLFSVLGWNAHRDEIGEYLGEGVASPALIAVKVVQGLLVLVALAGLIRRRDVWFLPALAGWAAGFAVFCVLVGAEGRLGDLAEHAAFLVVFAALLCLSYALGVKARVASARPPEDDPGPSQGPGQLSRTQEIALAALNRWQQPAVFPQGPPQGPPAPGQTPQQPYGAVPQGPPQPPYGGAPGPR</sequence>
<accession>A0A3D9ST98</accession>
<dbReference type="AlphaFoldDB" id="A0A3D9ST98"/>
<protein>
    <submittedName>
        <fullName evidence="3">Uncharacterized protein</fullName>
    </submittedName>
</protein>
<feature type="compositionally biased region" description="Pro residues" evidence="1">
    <location>
        <begin position="121"/>
        <end position="151"/>
    </location>
</feature>
<proteinExistence type="predicted"/>
<feature type="compositionally biased region" description="Gly residues" evidence="1">
    <location>
        <begin position="1"/>
        <end position="13"/>
    </location>
</feature>
<name>A0A3D9ST98_9ACTN</name>
<evidence type="ECO:0000256" key="1">
    <source>
        <dbReference type="SAM" id="MobiDB-lite"/>
    </source>
</evidence>
<feature type="compositionally biased region" description="Pro residues" evidence="1">
    <location>
        <begin position="352"/>
        <end position="366"/>
    </location>
</feature>
<feature type="region of interest" description="Disordered" evidence="1">
    <location>
        <begin position="325"/>
        <end position="366"/>
    </location>
</feature>
<feature type="compositionally biased region" description="Pro residues" evidence="1">
    <location>
        <begin position="330"/>
        <end position="340"/>
    </location>
</feature>
<dbReference type="EMBL" id="QTTT01000001">
    <property type="protein sequence ID" value="REE99189.1"/>
    <property type="molecule type" value="Genomic_DNA"/>
</dbReference>
<keyword evidence="2" id="KW-0812">Transmembrane</keyword>
<feature type="compositionally biased region" description="Pro residues" evidence="1">
    <location>
        <begin position="32"/>
        <end position="44"/>
    </location>
</feature>
<feature type="transmembrane region" description="Helical" evidence="2">
    <location>
        <begin position="267"/>
        <end position="285"/>
    </location>
</feature>
<keyword evidence="2" id="KW-0472">Membrane</keyword>
<organism evidence="3 4">
    <name type="scientific">Thermomonospora umbrina</name>
    <dbReference type="NCBI Taxonomy" id="111806"/>
    <lineage>
        <taxon>Bacteria</taxon>
        <taxon>Bacillati</taxon>
        <taxon>Actinomycetota</taxon>
        <taxon>Actinomycetes</taxon>
        <taxon>Streptosporangiales</taxon>
        <taxon>Thermomonosporaceae</taxon>
        <taxon>Thermomonospora</taxon>
    </lineage>
</organism>
<feature type="compositionally biased region" description="Low complexity" evidence="1">
    <location>
        <begin position="85"/>
        <end position="99"/>
    </location>
</feature>
<feature type="region of interest" description="Disordered" evidence="1">
    <location>
        <begin position="1"/>
        <end position="155"/>
    </location>
</feature>
<keyword evidence="2" id="KW-1133">Transmembrane helix</keyword>
<feature type="transmembrane region" description="Helical" evidence="2">
    <location>
        <begin position="167"/>
        <end position="189"/>
    </location>
</feature>
<feature type="transmembrane region" description="Helical" evidence="2">
    <location>
        <begin position="209"/>
        <end position="228"/>
    </location>
</feature>
<feature type="compositionally biased region" description="Low complexity" evidence="1">
    <location>
        <begin position="341"/>
        <end position="351"/>
    </location>
</feature>
<comment type="caution">
    <text evidence="3">The sequence shown here is derived from an EMBL/GenBank/DDBJ whole genome shotgun (WGS) entry which is preliminary data.</text>
</comment>